<organism evidence="1 2">
    <name type="scientific">Parabacteroides absconsus</name>
    <dbReference type="NCBI Taxonomy" id="2951805"/>
    <lineage>
        <taxon>Bacteria</taxon>
        <taxon>Pseudomonadati</taxon>
        <taxon>Bacteroidota</taxon>
        <taxon>Bacteroidia</taxon>
        <taxon>Bacteroidales</taxon>
        <taxon>Tannerellaceae</taxon>
        <taxon>Parabacteroides</taxon>
    </lineage>
</organism>
<dbReference type="EMBL" id="CP146284">
    <property type="protein sequence ID" value="WWV67942.1"/>
    <property type="molecule type" value="Genomic_DNA"/>
</dbReference>
<proteinExistence type="predicted"/>
<keyword evidence="2" id="KW-1185">Reference proteome</keyword>
<name>A0ABZ2IPI7_9BACT</name>
<gene>
    <name evidence="1" type="ORF">NEE14_003825</name>
</gene>
<reference evidence="1 2" key="1">
    <citation type="submission" date="2024-02" db="EMBL/GenBank/DDBJ databases">
        <title>Whole genome sequencing of Parabacteroides sp. AD58.</title>
        <authorList>
            <person name="Chaplin A.V."/>
            <person name="Pikina A.P."/>
            <person name="Sokolova S.R."/>
            <person name="Korostin D.O."/>
            <person name="Efimov B.A."/>
        </authorList>
    </citation>
    <scope>NUCLEOTIDE SEQUENCE [LARGE SCALE GENOMIC DNA]</scope>
    <source>
        <strain evidence="1 2">AD58</strain>
    </source>
</reference>
<dbReference type="RefSeq" id="WP_251966571.1">
    <property type="nucleotide sequence ID" value="NZ_CP146284.1"/>
</dbReference>
<protein>
    <submittedName>
        <fullName evidence="1">Helix-turn-helix transcriptional regulator</fullName>
    </submittedName>
</protein>
<evidence type="ECO:0000313" key="2">
    <source>
        <dbReference type="Proteomes" id="UP001320603"/>
    </source>
</evidence>
<sequence length="231" mass="27130">MPMSEVVEENTSLIPVINRLGIRLGLQDKTVREICEDHQIDTDFLLIIINTFLNEEYFPEKRLQAFHVSQIIDYLSKTNQYYLRFQIPNIARHLESFISHSKSNNATLSLIGKFFQSFKEQLTEQIRKDATEWFPYCLQLSRQLQHNVSFNQEEMRSFSDNETADDSLEAVLADLKSIMIKHLSGDFDENLCYAVIFAVSSLEKDIKQHNRIRYRILSPLVHKMELLNNMH</sequence>
<evidence type="ECO:0000313" key="1">
    <source>
        <dbReference type="EMBL" id="WWV67942.1"/>
    </source>
</evidence>
<dbReference type="Proteomes" id="UP001320603">
    <property type="component" value="Chromosome"/>
</dbReference>
<accession>A0ABZ2IPI7</accession>